<dbReference type="EMBL" id="JAMPLM010000001">
    <property type="protein sequence ID" value="MEP1056871.1"/>
    <property type="molecule type" value="Genomic_DNA"/>
</dbReference>
<protein>
    <submittedName>
        <fullName evidence="2">BrnT family toxin</fullName>
    </submittedName>
</protein>
<dbReference type="Pfam" id="PF04365">
    <property type="entry name" value="BrnT_toxin"/>
    <property type="match status" value="1"/>
</dbReference>
<feature type="region of interest" description="Disordered" evidence="1">
    <location>
        <begin position="50"/>
        <end position="70"/>
    </location>
</feature>
<proteinExistence type="predicted"/>
<organism evidence="2 3">
    <name type="scientific">Stenomitos frigidus AS-A4</name>
    <dbReference type="NCBI Taxonomy" id="2933935"/>
    <lineage>
        <taxon>Bacteria</taxon>
        <taxon>Bacillati</taxon>
        <taxon>Cyanobacteriota</taxon>
        <taxon>Cyanophyceae</taxon>
        <taxon>Leptolyngbyales</taxon>
        <taxon>Leptolyngbyaceae</taxon>
        <taxon>Stenomitos</taxon>
    </lineage>
</organism>
<evidence type="ECO:0000313" key="2">
    <source>
        <dbReference type="EMBL" id="MEP1056871.1"/>
    </source>
</evidence>
<gene>
    <name evidence="2" type="ORF">NDI38_00375</name>
</gene>
<accession>A0ABV0KCC9</accession>
<name>A0ABV0KCC9_9CYAN</name>
<dbReference type="Proteomes" id="UP001476950">
    <property type="component" value="Unassembled WGS sequence"/>
</dbReference>
<comment type="caution">
    <text evidence="2">The sequence shown here is derived from an EMBL/GenBank/DDBJ whole genome shotgun (WGS) entry which is preliminary data.</text>
</comment>
<reference evidence="2 3" key="1">
    <citation type="submission" date="2022-04" db="EMBL/GenBank/DDBJ databases">
        <title>Positive selection, recombination, and allopatry shape intraspecific diversity of widespread and dominant cyanobacteria.</title>
        <authorList>
            <person name="Wei J."/>
            <person name="Shu W."/>
            <person name="Hu C."/>
        </authorList>
    </citation>
    <scope>NUCLEOTIDE SEQUENCE [LARGE SCALE GENOMIC DNA]</scope>
    <source>
        <strain evidence="2 3">AS-A4</strain>
    </source>
</reference>
<sequence>MPFEWDETNAQANLAKHGVAFAATRTVFDDPLAAFDDEWHSIDEKQKINIGDDPNAITPRYRCPRIRDAR</sequence>
<evidence type="ECO:0000313" key="3">
    <source>
        <dbReference type="Proteomes" id="UP001476950"/>
    </source>
</evidence>
<dbReference type="InterPro" id="IPR038573">
    <property type="entry name" value="BrnT_sf"/>
</dbReference>
<evidence type="ECO:0000256" key="1">
    <source>
        <dbReference type="SAM" id="MobiDB-lite"/>
    </source>
</evidence>
<keyword evidence="3" id="KW-1185">Reference proteome</keyword>
<dbReference type="InterPro" id="IPR007460">
    <property type="entry name" value="BrnT_toxin"/>
</dbReference>
<dbReference type="Gene3D" id="3.10.450.530">
    <property type="entry name" value="Ribonuclease toxin, BrnT, of type II toxin-antitoxin system"/>
    <property type="match status" value="1"/>
</dbReference>
<dbReference type="RefSeq" id="WP_190453247.1">
    <property type="nucleotide sequence ID" value="NZ_JAMPLM010000001.1"/>
</dbReference>